<comment type="caution">
    <text evidence="2">The sequence shown here is derived from an EMBL/GenBank/DDBJ whole genome shotgun (WGS) entry which is preliminary data.</text>
</comment>
<accession>A0ABD1ETB8</accession>
<dbReference type="EMBL" id="JBDJPC010000006">
    <property type="protein sequence ID" value="KAL1498352.1"/>
    <property type="molecule type" value="Genomic_DNA"/>
</dbReference>
<keyword evidence="3" id="KW-1185">Reference proteome</keyword>
<dbReference type="AlphaFoldDB" id="A0ABD1ETB8"/>
<gene>
    <name evidence="2" type="ORF">ABEB36_009165</name>
</gene>
<protein>
    <submittedName>
        <fullName evidence="2">Uncharacterized protein</fullName>
    </submittedName>
</protein>
<name>A0ABD1ETB8_HYPHA</name>
<feature type="compositionally biased region" description="Polar residues" evidence="1">
    <location>
        <begin position="1"/>
        <end position="11"/>
    </location>
</feature>
<sequence length="121" mass="12755">MNEKANASRSRVMNPPRRPSSIGGEEKEGLKTGTCALLKAEDRTRLAAQATVLFCSSLQAGSVPWAGGRAAYSRVSSSSCRPFSGASPHFCAPPGAGCALRLRRPSADAPSLPEDDVVEYF</sequence>
<evidence type="ECO:0000256" key="1">
    <source>
        <dbReference type="SAM" id="MobiDB-lite"/>
    </source>
</evidence>
<proteinExistence type="predicted"/>
<feature type="region of interest" description="Disordered" evidence="1">
    <location>
        <begin position="1"/>
        <end position="29"/>
    </location>
</feature>
<organism evidence="2 3">
    <name type="scientific">Hypothenemus hampei</name>
    <name type="common">Coffee berry borer</name>
    <dbReference type="NCBI Taxonomy" id="57062"/>
    <lineage>
        <taxon>Eukaryota</taxon>
        <taxon>Metazoa</taxon>
        <taxon>Ecdysozoa</taxon>
        <taxon>Arthropoda</taxon>
        <taxon>Hexapoda</taxon>
        <taxon>Insecta</taxon>
        <taxon>Pterygota</taxon>
        <taxon>Neoptera</taxon>
        <taxon>Endopterygota</taxon>
        <taxon>Coleoptera</taxon>
        <taxon>Polyphaga</taxon>
        <taxon>Cucujiformia</taxon>
        <taxon>Curculionidae</taxon>
        <taxon>Scolytinae</taxon>
        <taxon>Hypothenemus</taxon>
    </lineage>
</organism>
<evidence type="ECO:0000313" key="2">
    <source>
        <dbReference type="EMBL" id="KAL1498352.1"/>
    </source>
</evidence>
<dbReference type="Proteomes" id="UP001566132">
    <property type="component" value="Unassembled WGS sequence"/>
</dbReference>
<reference evidence="2 3" key="1">
    <citation type="submission" date="2024-05" db="EMBL/GenBank/DDBJ databases">
        <title>Genetic variation in Jamaican populations of the coffee berry borer (Hypothenemus hampei).</title>
        <authorList>
            <person name="Errbii M."/>
            <person name="Myrie A."/>
        </authorList>
    </citation>
    <scope>NUCLEOTIDE SEQUENCE [LARGE SCALE GENOMIC DNA]</scope>
    <source>
        <strain evidence="2">JA-Hopewell-2020-01-JO</strain>
        <tissue evidence="2">Whole body</tissue>
    </source>
</reference>
<evidence type="ECO:0000313" key="3">
    <source>
        <dbReference type="Proteomes" id="UP001566132"/>
    </source>
</evidence>